<organism evidence="1 2">
    <name type="scientific">Cryoendolithus antarcticus</name>
    <dbReference type="NCBI Taxonomy" id="1507870"/>
    <lineage>
        <taxon>Eukaryota</taxon>
        <taxon>Fungi</taxon>
        <taxon>Dikarya</taxon>
        <taxon>Ascomycota</taxon>
        <taxon>Pezizomycotina</taxon>
        <taxon>Dothideomycetes</taxon>
        <taxon>Dothideomycetidae</taxon>
        <taxon>Cladosporiales</taxon>
        <taxon>Cladosporiaceae</taxon>
        <taxon>Cryoendolithus</taxon>
    </lineage>
</organism>
<evidence type="ECO:0000313" key="2">
    <source>
        <dbReference type="Proteomes" id="UP000192596"/>
    </source>
</evidence>
<dbReference type="EMBL" id="NAJO01000028">
    <property type="protein sequence ID" value="OQO02204.1"/>
    <property type="molecule type" value="Genomic_DNA"/>
</dbReference>
<evidence type="ECO:0000313" key="1">
    <source>
        <dbReference type="EMBL" id="OQO02204.1"/>
    </source>
</evidence>
<name>A0A1V8ST58_9PEZI</name>
<accession>A0A1V8ST58</accession>
<sequence length="316" mass="35985">MALIFFYFDYDDDCSTCSRRNRDGLNIFWLIQMLDGMNKHTDKCLLCTPRWVWGRAKACWQWFWELAHVCVRWDTVSTVLLVVPLPILLLYKTLTLDQPTTGSHFLAAFIALQCTSLFWFSGCSRCVAEALVVRCCRLSQTGRKFYSTQKHNCEIWCAGFYLFTWLLEALIATYVLHHGRSTPISQLSLIPTITQGLHMFAEAFTNGCPLCWRTRGFRFERLFARWSRNRDAWEERNRTKGRQTHINAAAEALGQGILGGAAGGIHVVVPGSCVLSTDGKEEQARGAVIVHEAEMDWEVVPGLPVHHETATKEKCD</sequence>
<protein>
    <submittedName>
        <fullName evidence="1">Uncharacterized protein</fullName>
    </submittedName>
</protein>
<dbReference type="InParanoid" id="A0A1V8ST58"/>
<comment type="caution">
    <text evidence="1">The sequence shown here is derived from an EMBL/GenBank/DDBJ whole genome shotgun (WGS) entry which is preliminary data.</text>
</comment>
<dbReference type="AlphaFoldDB" id="A0A1V8ST58"/>
<proteinExistence type="predicted"/>
<keyword evidence="2" id="KW-1185">Reference proteome</keyword>
<reference evidence="2" key="1">
    <citation type="submission" date="2017-03" db="EMBL/GenBank/DDBJ databases">
        <title>Genomes of endolithic fungi from Antarctica.</title>
        <authorList>
            <person name="Coleine C."/>
            <person name="Masonjones S."/>
            <person name="Stajich J.E."/>
        </authorList>
    </citation>
    <scope>NUCLEOTIDE SEQUENCE [LARGE SCALE GENOMIC DNA]</scope>
    <source>
        <strain evidence="2">CCFEE 5527</strain>
    </source>
</reference>
<dbReference type="Proteomes" id="UP000192596">
    <property type="component" value="Unassembled WGS sequence"/>
</dbReference>
<gene>
    <name evidence="1" type="ORF">B0A48_11758</name>
</gene>